<evidence type="ECO:0000313" key="2">
    <source>
        <dbReference type="Proteomes" id="UP000499080"/>
    </source>
</evidence>
<accession>A0A4Y2AMQ5</accession>
<evidence type="ECO:0008006" key="3">
    <source>
        <dbReference type="Google" id="ProtNLM"/>
    </source>
</evidence>
<comment type="caution">
    <text evidence="1">The sequence shown here is derived from an EMBL/GenBank/DDBJ whole genome shotgun (WGS) entry which is preliminary data.</text>
</comment>
<gene>
    <name evidence="1" type="ORF">AVEN_225217_1</name>
</gene>
<dbReference type="PANTHER" id="PTHR47326:SF1">
    <property type="entry name" value="HTH PSQ-TYPE DOMAIN-CONTAINING PROTEIN"/>
    <property type="match status" value="1"/>
</dbReference>
<evidence type="ECO:0000313" key="1">
    <source>
        <dbReference type="EMBL" id="GBL80516.1"/>
    </source>
</evidence>
<dbReference type="Proteomes" id="UP000499080">
    <property type="component" value="Unassembled WGS sequence"/>
</dbReference>
<dbReference type="PANTHER" id="PTHR47326">
    <property type="entry name" value="TRANSPOSABLE ELEMENT TC3 TRANSPOSASE-LIKE PROTEIN"/>
    <property type="match status" value="1"/>
</dbReference>
<reference evidence="1 2" key="1">
    <citation type="journal article" date="2019" name="Sci. Rep.">
        <title>Orb-weaving spider Araneus ventricosus genome elucidates the spidroin gene catalogue.</title>
        <authorList>
            <person name="Kono N."/>
            <person name="Nakamura H."/>
            <person name="Ohtoshi R."/>
            <person name="Moran D.A.P."/>
            <person name="Shinohara A."/>
            <person name="Yoshida Y."/>
            <person name="Fujiwara M."/>
            <person name="Mori M."/>
            <person name="Tomita M."/>
            <person name="Arakawa K."/>
        </authorList>
    </citation>
    <scope>NUCLEOTIDE SEQUENCE [LARGE SCALE GENOMIC DNA]</scope>
</reference>
<dbReference type="EMBL" id="BGPR01000022">
    <property type="protein sequence ID" value="GBL80516.1"/>
    <property type="molecule type" value="Genomic_DNA"/>
</dbReference>
<keyword evidence="2" id="KW-1185">Reference proteome</keyword>
<dbReference type="GO" id="GO:0003676">
    <property type="term" value="F:nucleic acid binding"/>
    <property type="evidence" value="ECO:0007669"/>
    <property type="project" value="InterPro"/>
</dbReference>
<sequence>MFMQDGATSRTATPVKAFLIQTFREDKIIRRRCRFPWPTLSPDLTLADFWLWGYLKSLVYQSDPSIQSVRTVRFNLSRGVMYIRVDRKV</sequence>
<dbReference type="InterPro" id="IPR036397">
    <property type="entry name" value="RNaseH_sf"/>
</dbReference>
<dbReference type="Gene3D" id="3.30.420.10">
    <property type="entry name" value="Ribonuclease H-like superfamily/Ribonuclease H"/>
    <property type="match status" value="1"/>
</dbReference>
<protein>
    <recommendedName>
        <fullName evidence="3">DUF5641 domain-containing protein</fullName>
    </recommendedName>
</protein>
<dbReference type="AlphaFoldDB" id="A0A4Y2AMQ5"/>
<organism evidence="1 2">
    <name type="scientific">Araneus ventricosus</name>
    <name type="common">Orbweaver spider</name>
    <name type="synonym">Epeira ventricosa</name>
    <dbReference type="NCBI Taxonomy" id="182803"/>
    <lineage>
        <taxon>Eukaryota</taxon>
        <taxon>Metazoa</taxon>
        <taxon>Ecdysozoa</taxon>
        <taxon>Arthropoda</taxon>
        <taxon>Chelicerata</taxon>
        <taxon>Arachnida</taxon>
        <taxon>Araneae</taxon>
        <taxon>Araneomorphae</taxon>
        <taxon>Entelegynae</taxon>
        <taxon>Araneoidea</taxon>
        <taxon>Araneidae</taxon>
        <taxon>Araneus</taxon>
    </lineage>
</organism>
<dbReference type="OrthoDB" id="7787442at2759"/>
<name>A0A4Y2AMQ5_ARAVE</name>
<proteinExistence type="predicted"/>